<dbReference type="HOGENOM" id="CLU_000445_28_2_10"/>
<dbReference type="InterPro" id="IPR013783">
    <property type="entry name" value="Ig-like_fold"/>
</dbReference>
<protein>
    <submittedName>
        <fullName evidence="4">Signal transduction histidine kinase, LytS</fullName>
    </submittedName>
</protein>
<dbReference type="GO" id="GO:0016020">
    <property type="term" value="C:membrane"/>
    <property type="evidence" value="ECO:0007669"/>
    <property type="project" value="InterPro"/>
</dbReference>
<keyword evidence="1" id="KW-0812">Transmembrane</keyword>
<dbReference type="Gene3D" id="2.60.40.10">
    <property type="entry name" value="Immunoglobulins"/>
    <property type="match status" value="1"/>
</dbReference>
<feature type="transmembrane region" description="Helical" evidence="1">
    <location>
        <begin position="706"/>
        <end position="728"/>
    </location>
</feature>
<reference evidence="4 5" key="1">
    <citation type="journal article" date="2011" name="Stand. Genomic Sci.">
        <title>Complete genome sequence of the gliding freshwater bacterium Fluviicola taffensis type strain (RW262).</title>
        <authorList>
            <person name="Woyke T."/>
            <person name="Chertkov O."/>
            <person name="Lapidus A."/>
            <person name="Nolan M."/>
            <person name="Lucas S."/>
            <person name="Del Rio T.G."/>
            <person name="Tice H."/>
            <person name="Cheng J.F."/>
            <person name="Tapia R."/>
            <person name="Han C."/>
            <person name="Goodwin L."/>
            <person name="Pitluck S."/>
            <person name="Liolios K."/>
            <person name="Pagani I."/>
            <person name="Ivanova N."/>
            <person name="Huntemann M."/>
            <person name="Mavromatis K."/>
            <person name="Mikhailova N."/>
            <person name="Pati A."/>
            <person name="Chen A."/>
            <person name="Palaniappan K."/>
            <person name="Land M."/>
            <person name="Hauser L."/>
            <person name="Brambilla E.M."/>
            <person name="Rohde M."/>
            <person name="Mwirichia R."/>
            <person name="Sikorski J."/>
            <person name="Tindall B.J."/>
            <person name="Goker M."/>
            <person name="Bristow J."/>
            <person name="Eisen J.A."/>
            <person name="Markowitz V."/>
            <person name="Hugenholtz P."/>
            <person name="Klenk H.P."/>
            <person name="Kyrpides N.C."/>
        </authorList>
    </citation>
    <scope>NUCLEOTIDE SEQUENCE [LARGE SCALE GENOMIC DNA]</scope>
    <source>
        <strain evidence="5">DSM 16823 / RW262 / RW262</strain>
    </source>
</reference>
<dbReference type="InterPro" id="IPR036890">
    <property type="entry name" value="HATPase_C_sf"/>
</dbReference>
<evidence type="ECO:0000313" key="4">
    <source>
        <dbReference type="EMBL" id="AEA44670.1"/>
    </source>
</evidence>
<name>F2IG35_FLUTR</name>
<keyword evidence="5" id="KW-1185">Reference proteome</keyword>
<keyword evidence="4" id="KW-0808">Transferase</keyword>
<reference evidence="5" key="2">
    <citation type="submission" date="2011-02" db="EMBL/GenBank/DDBJ databases">
        <title>The complete genome of Fluviicola taffensis DSM 16823.</title>
        <authorList>
            <consortium name="US DOE Joint Genome Institute (JGI-PGF)"/>
            <person name="Lucas S."/>
            <person name="Copeland A."/>
            <person name="Lapidus A."/>
            <person name="Bruce D."/>
            <person name="Goodwin L."/>
            <person name="Pitluck S."/>
            <person name="Kyrpides N."/>
            <person name="Mavromatis K."/>
            <person name="Ivanova N."/>
            <person name="Mikhailova N."/>
            <person name="Pagani I."/>
            <person name="Chertkov O."/>
            <person name="Detter J.C."/>
            <person name="Han C."/>
            <person name="Tapia R."/>
            <person name="Land M."/>
            <person name="Hauser L."/>
            <person name="Markowitz V."/>
            <person name="Cheng J.-F."/>
            <person name="Hugenholtz P."/>
            <person name="Woyke T."/>
            <person name="Wu D."/>
            <person name="Tindall B."/>
            <person name="Pomrenke H.G."/>
            <person name="Brambilla E."/>
            <person name="Klenk H.-P."/>
            <person name="Eisen J.A."/>
        </authorList>
    </citation>
    <scope>NUCLEOTIDE SEQUENCE [LARGE SCALE GENOMIC DNA]</scope>
    <source>
        <strain evidence="5">DSM 16823 / RW262 / RW262</strain>
    </source>
</reference>
<dbReference type="eggNOG" id="COG2972">
    <property type="taxonomic scope" value="Bacteria"/>
</dbReference>
<dbReference type="Gene3D" id="3.30.565.10">
    <property type="entry name" value="Histidine kinase-like ATPase, C-terminal domain"/>
    <property type="match status" value="1"/>
</dbReference>
<proteinExistence type="predicted"/>
<organism evidence="4 5">
    <name type="scientific">Fluviicola taffensis (strain DSM 16823 / NCIMB 13979 / RW262)</name>
    <dbReference type="NCBI Taxonomy" id="755732"/>
    <lineage>
        <taxon>Bacteria</taxon>
        <taxon>Pseudomonadati</taxon>
        <taxon>Bacteroidota</taxon>
        <taxon>Flavobacteriia</taxon>
        <taxon>Flavobacteriales</taxon>
        <taxon>Crocinitomicaceae</taxon>
        <taxon>Fluviicola</taxon>
    </lineage>
</organism>
<gene>
    <name evidence="4" type="ordered locus">Fluta_2689</name>
</gene>
<dbReference type="GO" id="GO:0000155">
    <property type="term" value="F:phosphorelay sensor kinase activity"/>
    <property type="evidence" value="ECO:0007669"/>
    <property type="project" value="InterPro"/>
</dbReference>
<dbReference type="InterPro" id="IPR015943">
    <property type="entry name" value="WD40/YVTN_repeat-like_dom_sf"/>
</dbReference>
<dbReference type="InterPro" id="IPR010559">
    <property type="entry name" value="Sig_transdc_His_kin_internal"/>
</dbReference>
<keyword evidence="1" id="KW-0472">Membrane</keyword>
<keyword evidence="2" id="KW-0732">Signal</keyword>
<dbReference type="RefSeq" id="WP_013687439.1">
    <property type="nucleotide sequence ID" value="NC_015321.1"/>
</dbReference>
<dbReference type="SUPFAM" id="SSF55874">
    <property type="entry name" value="ATPase domain of HSP90 chaperone/DNA topoisomerase II/histidine kinase"/>
    <property type="match status" value="1"/>
</dbReference>
<dbReference type="STRING" id="755732.Fluta_2689"/>
<sequence precursor="true">MKFICSILLVFLLFQPAKAQELYGKFLDQEQGLLSNECYDINYDEKGYLIVGTQYGPMKYDGEKFIPICTNIPMERRIMYDFEKDPKGNIYLFNSYNEIFKLKNDRAIWIGPTNLDEIADEDFHYTKLYFRPGGLYISTYFYYLKYSFKTKKLERYYNFRSSVFRYTYHSNDLFPFAKYHDKKHPYLNRDVEIEFPESKQTFKLIDKLAFDSREDQITIGKTSYLLICMHLFKKSGNRIDHLNFNRILFIESFHKRIWLCTLNGLIELDLNGNFIHHHFKGLLVAGVAPLKSGGIAVSFNKKGVFVSPDINNRIYYNLTVSATASINRRQLVGTHKGGIHEYKNHQLSKLVQSDTLYSNERLSFHDMVYQICSFKNQLLVSTPSGISILNKQFKEVKSIHTISNASFGNLSYKENFYFIGRHSIRKRSWKNLNSLPFPYNDFFNIPIDKYKCHIRLNDSIIVLGTNKGLLKYNLKTDRFLHFNPFKKELAISSIQVVGKNKLLVYSRYQGIYLLNGEQIIRKIQAPCISISKALMFHHQLIVQGNDGIYLRKLNDSSKVPWIKFFSGESENTFILEKNLFISYKKDLIIKRLANYKLAFKPTIRLNKFLLNNLEIDSFSQIIPPNTSISVDLDILQFDADKINLYYILKGENTISQFVEGTKINFDALKSGDYQLQIYPVIDGEIRFNNSKKFHFTVEKTFWESTIFYILIAIILLSIIVSILLLMNLRRKKRSAERSELESRLNEYKLLAVKAQVNPHFLSNGLAAIQALILKGENDQAAQYLAKFSFLMRKILYYSETRFITVKQELELVNTYLELELLRFRNRFKIHQEIQLSDQQLNNIVIPSLLLQPIFENAIWHGLKFQENNPELKFIFRFDQTKKLVIQISDNGPGFNNSNKSEHHLSKGNKLITERIDTLNKQFQKQVASIELLSSDSGTTVTFTFAPELYQSTT</sequence>
<dbReference type="OrthoDB" id="9809908at2"/>
<accession>F2IG35</accession>
<dbReference type="PANTHER" id="PTHR34220">
    <property type="entry name" value="SENSOR HISTIDINE KINASE YPDA"/>
    <property type="match status" value="1"/>
</dbReference>
<keyword evidence="4" id="KW-0418">Kinase</keyword>
<dbReference type="InterPro" id="IPR050640">
    <property type="entry name" value="Bact_2-comp_sensor_kinase"/>
</dbReference>
<dbReference type="AlphaFoldDB" id="F2IG35"/>
<feature type="domain" description="Signal transduction histidine kinase internal region" evidence="3">
    <location>
        <begin position="748"/>
        <end position="827"/>
    </location>
</feature>
<evidence type="ECO:0000259" key="3">
    <source>
        <dbReference type="Pfam" id="PF06580"/>
    </source>
</evidence>
<feature type="signal peptide" evidence="2">
    <location>
        <begin position="1"/>
        <end position="19"/>
    </location>
</feature>
<evidence type="ECO:0000256" key="1">
    <source>
        <dbReference type="SAM" id="Phobius"/>
    </source>
</evidence>
<dbReference type="Gene3D" id="2.130.10.10">
    <property type="entry name" value="YVTN repeat-like/Quinoprotein amine dehydrogenase"/>
    <property type="match status" value="2"/>
</dbReference>
<evidence type="ECO:0000313" key="5">
    <source>
        <dbReference type="Proteomes" id="UP000007463"/>
    </source>
</evidence>
<keyword evidence="1" id="KW-1133">Transmembrane helix</keyword>
<evidence type="ECO:0000256" key="2">
    <source>
        <dbReference type="SAM" id="SignalP"/>
    </source>
</evidence>
<dbReference type="PANTHER" id="PTHR34220:SF7">
    <property type="entry name" value="SENSOR HISTIDINE KINASE YPDA"/>
    <property type="match status" value="1"/>
</dbReference>
<feature type="chain" id="PRO_5003283433" evidence="2">
    <location>
        <begin position="20"/>
        <end position="953"/>
    </location>
</feature>
<dbReference type="KEGG" id="fte:Fluta_2689"/>
<dbReference type="Proteomes" id="UP000007463">
    <property type="component" value="Chromosome"/>
</dbReference>
<dbReference type="Pfam" id="PF06580">
    <property type="entry name" value="His_kinase"/>
    <property type="match status" value="1"/>
</dbReference>
<dbReference type="EMBL" id="CP002542">
    <property type="protein sequence ID" value="AEA44670.1"/>
    <property type="molecule type" value="Genomic_DNA"/>
</dbReference>